<dbReference type="RefSeq" id="XP_033530065.1">
    <property type="nucleotide sequence ID" value="XM_033674497.1"/>
</dbReference>
<dbReference type="EMBL" id="ML975184">
    <property type="protein sequence ID" value="KAF1808434.1"/>
    <property type="molecule type" value="Genomic_DNA"/>
</dbReference>
<dbReference type="PROSITE" id="PS51257">
    <property type="entry name" value="PROKAR_LIPOPROTEIN"/>
    <property type="match status" value="1"/>
</dbReference>
<evidence type="ECO:0000313" key="3">
    <source>
        <dbReference type="RefSeq" id="XP_033530065.1"/>
    </source>
</evidence>
<sequence length="85" mass="9854">MSFSRPRIYVLLQNHSATMACLTDSRDGESTKMTKCPNSRSTVHSRIQYANQHVHCTEKFNRYLLTRAAKFVPSRRSCDCTNREL</sequence>
<organism evidence="1">
    <name type="scientific">Eremomyces bilateralis CBS 781.70</name>
    <dbReference type="NCBI Taxonomy" id="1392243"/>
    <lineage>
        <taxon>Eukaryota</taxon>
        <taxon>Fungi</taxon>
        <taxon>Dikarya</taxon>
        <taxon>Ascomycota</taxon>
        <taxon>Pezizomycotina</taxon>
        <taxon>Dothideomycetes</taxon>
        <taxon>Dothideomycetes incertae sedis</taxon>
        <taxon>Eremomycetales</taxon>
        <taxon>Eremomycetaceae</taxon>
        <taxon>Eremomyces</taxon>
    </lineage>
</organism>
<evidence type="ECO:0000313" key="2">
    <source>
        <dbReference type="Proteomes" id="UP000504638"/>
    </source>
</evidence>
<reference evidence="3" key="2">
    <citation type="submission" date="2020-04" db="EMBL/GenBank/DDBJ databases">
        <authorList>
            <consortium name="NCBI Genome Project"/>
        </authorList>
    </citation>
    <scope>NUCLEOTIDE SEQUENCE</scope>
    <source>
        <strain evidence="3">CBS 781.70</strain>
    </source>
</reference>
<reference evidence="3" key="3">
    <citation type="submission" date="2025-04" db="UniProtKB">
        <authorList>
            <consortium name="RefSeq"/>
        </authorList>
    </citation>
    <scope>IDENTIFICATION</scope>
    <source>
        <strain evidence="3">CBS 781.70</strain>
    </source>
</reference>
<evidence type="ECO:0000313" key="1">
    <source>
        <dbReference type="EMBL" id="KAF1808434.1"/>
    </source>
</evidence>
<proteinExistence type="predicted"/>
<dbReference type="Proteomes" id="UP000504638">
    <property type="component" value="Unplaced"/>
</dbReference>
<name>A0A6G1FRL2_9PEZI</name>
<gene>
    <name evidence="1 3" type="ORF">P152DRAFT_222217</name>
</gene>
<dbReference type="GeneID" id="54415067"/>
<keyword evidence="2" id="KW-1185">Reference proteome</keyword>
<accession>A0A6G1FRL2</accession>
<protein>
    <submittedName>
        <fullName evidence="1 3">Uncharacterized protein</fullName>
    </submittedName>
</protein>
<dbReference type="AlphaFoldDB" id="A0A6G1FRL2"/>
<reference evidence="1 3" key="1">
    <citation type="submission" date="2020-01" db="EMBL/GenBank/DDBJ databases">
        <authorList>
            <consortium name="DOE Joint Genome Institute"/>
            <person name="Haridas S."/>
            <person name="Albert R."/>
            <person name="Binder M."/>
            <person name="Bloem J."/>
            <person name="Labutti K."/>
            <person name="Salamov A."/>
            <person name="Andreopoulos B."/>
            <person name="Baker S.E."/>
            <person name="Barry K."/>
            <person name="Bills G."/>
            <person name="Bluhm B.H."/>
            <person name="Cannon C."/>
            <person name="Castanera R."/>
            <person name="Culley D.E."/>
            <person name="Daum C."/>
            <person name="Ezra D."/>
            <person name="Gonzalez J.B."/>
            <person name="Henrissat B."/>
            <person name="Kuo A."/>
            <person name="Liang C."/>
            <person name="Lipzen A."/>
            <person name="Lutzoni F."/>
            <person name="Magnuson J."/>
            <person name="Mondo S."/>
            <person name="Nolan M."/>
            <person name="Ohm R."/>
            <person name="Pangilinan J."/>
            <person name="Park H.-J."/>
            <person name="Ramirez L."/>
            <person name="Alfaro M."/>
            <person name="Sun H."/>
            <person name="Tritt A."/>
            <person name="Yoshinaga Y."/>
            <person name="Zwiers L.-H."/>
            <person name="Turgeon B.G."/>
            <person name="Goodwin S.B."/>
            <person name="Spatafora J.W."/>
            <person name="Crous P.W."/>
            <person name="Grigoriev I.V."/>
        </authorList>
    </citation>
    <scope>NUCLEOTIDE SEQUENCE</scope>
    <source>
        <strain evidence="1 3">CBS 781.70</strain>
    </source>
</reference>